<organism evidence="2">
    <name type="scientific">Caldithrix abyssi</name>
    <dbReference type="NCBI Taxonomy" id="187145"/>
    <lineage>
        <taxon>Bacteria</taxon>
        <taxon>Pseudomonadati</taxon>
        <taxon>Calditrichota</taxon>
        <taxon>Calditrichia</taxon>
        <taxon>Calditrichales</taxon>
        <taxon>Calditrichaceae</taxon>
        <taxon>Caldithrix</taxon>
    </lineage>
</organism>
<dbReference type="EMBL" id="DRLI01000230">
    <property type="protein sequence ID" value="HHM02534.1"/>
    <property type="molecule type" value="Genomic_DNA"/>
</dbReference>
<sequence>MYDYLFISEQMLSLLAVLCFYFIDHYSRYQHKKWQDPQFETPSHSARINRVLLTATIVLLGLAFLSSQIFTILYASGISELEPLIFMGGTVRFILFLMLWSGWFNILFVLMILTYFKLKPGERYPVLHKMMLIVGGLVVTLAGLKVLAYFISLKSLLIPGLNRPAHSVTAGGFIAPAELFILALLLVIFSFSYRLLRSKRKNLYYSVYLVVNLLLFLFLLIPYYQLATLLFNVNLPSSAGVSGFTFESYYVLLVLGFLFGSAVISVIMAGVYIALSDKMLVPSFGRAYA</sequence>
<comment type="caution">
    <text evidence="2">The sequence shown here is derived from an EMBL/GenBank/DDBJ whole genome shotgun (WGS) entry which is preliminary data.</text>
</comment>
<keyword evidence="1" id="KW-1133">Transmembrane helix</keyword>
<feature type="transmembrane region" description="Helical" evidence="1">
    <location>
        <begin position="51"/>
        <end position="73"/>
    </location>
</feature>
<feature type="transmembrane region" description="Helical" evidence="1">
    <location>
        <begin position="203"/>
        <end position="224"/>
    </location>
</feature>
<feature type="non-terminal residue" evidence="2">
    <location>
        <position position="289"/>
    </location>
</feature>
<protein>
    <submittedName>
        <fullName evidence="2">Uncharacterized protein</fullName>
    </submittedName>
</protein>
<feature type="transmembrane region" description="Helical" evidence="1">
    <location>
        <begin position="249"/>
        <end position="275"/>
    </location>
</feature>
<accession>A0A7V5RQ39</accession>
<keyword evidence="1" id="KW-0812">Transmembrane</keyword>
<feature type="transmembrane region" description="Helical" evidence="1">
    <location>
        <begin position="6"/>
        <end position="23"/>
    </location>
</feature>
<dbReference type="Proteomes" id="UP000885771">
    <property type="component" value="Unassembled WGS sequence"/>
</dbReference>
<evidence type="ECO:0000313" key="2">
    <source>
        <dbReference type="EMBL" id="HHM02534.1"/>
    </source>
</evidence>
<feature type="transmembrane region" description="Helical" evidence="1">
    <location>
        <begin position="171"/>
        <end position="191"/>
    </location>
</feature>
<name>A0A7V5RQ39_CALAY</name>
<feature type="transmembrane region" description="Helical" evidence="1">
    <location>
        <begin position="93"/>
        <end position="118"/>
    </location>
</feature>
<gene>
    <name evidence="2" type="ORF">ENJ15_05925</name>
</gene>
<reference evidence="2" key="1">
    <citation type="journal article" date="2020" name="mSystems">
        <title>Genome- and Community-Level Interaction Insights into Carbon Utilization and Element Cycling Functions of Hydrothermarchaeota in Hydrothermal Sediment.</title>
        <authorList>
            <person name="Zhou Z."/>
            <person name="Liu Y."/>
            <person name="Xu W."/>
            <person name="Pan J."/>
            <person name="Luo Z.H."/>
            <person name="Li M."/>
        </authorList>
    </citation>
    <scope>NUCLEOTIDE SEQUENCE [LARGE SCALE GENOMIC DNA]</scope>
    <source>
        <strain evidence="2">HyVt-460</strain>
    </source>
</reference>
<feature type="transmembrane region" description="Helical" evidence="1">
    <location>
        <begin position="130"/>
        <end position="151"/>
    </location>
</feature>
<keyword evidence="1" id="KW-0472">Membrane</keyword>
<evidence type="ECO:0000256" key="1">
    <source>
        <dbReference type="SAM" id="Phobius"/>
    </source>
</evidence>
<dbReference type="AlphaFoldDB" id="A0A7V5RQ39"/>
<proteinExistence type="predicted"/>